<dbReference type="EMBL" id="BJZU01000104">
    <property type="protein sequence ID" value="GEP06471.1"/>
    <property type="molecule type" value="Genomic_DNA"/>
</dbReference>
<dbReference type="Proteomes" id="UP000321960">
    <property type="component" value="Unassembled WGS sequence"/>
</dbReference>
<reference evidence="1 3" key="3">
    <citation type="submission" date="2019-07" db="EMBL/GenBank/DDBJ databases">
        <title>Whole genome shotgun sequence of Methylobacterium oxalidis NBRC 107715.</title>
        <authorList>
            <person name="Hosoyama A."/>
            <person name="Uohara A."/>
            <person name="Ohji S."/>
            <person name="Ichikawa N."/>
        </authorList>
    </citation>
    <scope>NUCLEOTIDE SEQUENCE [LARGE SCALE GENOMIC DNA]</scope>
    <source>
        <strain evidence="1 3">NBRC 107715</strain>
    </source>
</reference>
<accession>A0A512J931</accession>
<name>A0A512J931_9HYPH</name>
<dbReference type="EMBL" id="BSPK01000072">
    <property type="protein sequence ID" value="GLS65511.1"/>
    <property type="molecule type" value="Genomic_DNA"/>
</dbReference>
<evidence type="ECO:0000313" key="2">
    <source>
        <dbReference type="EMBL" id="GLS65511.1"/>
    </source>
</evidence>
<gene>
    <name evidence="2" type="ORF">GCM10007888_38930</name>
    <name evidence="1" type="ORF">MOX02_45090</name>
</gene>
<dbReference type="OrthoDB" id="8455928at2"/>
<organism evidence="1 3">
    <name type="scientific">Methylobacterium oxalidis</name>
    <dbReference type="NCBI Taxonomy" id="944322"/>
    <lineage>
        <taxon>Bacteria</taxon>
        <taxon>Pseudomonadati</taxon>
        <taxon>Pseudomonadota</taxon>
        <taxon>Alphaproteobacteria</taxon>
        <taxon>Hyphomicrobiales</taxon>
        <taxon>Methylobacteriaceae</taxon>
        <taxon>Methylobacterium</taxon>
    </lineage>
</organism>
<reference evidence="2" key="4">
    <citation type="submission" date="2023-01" db="EMBL/GenBank/DDBJ databases">
        <title>Draft genome sequence of Methylobacterium oxalidis strain NBRC 107715.</title>
        <authorList>
            <person name="Sun Q."/>
            <person name="Mori K."/>
        </authorList>
    </citation>
    <scope>NUCLEOTIDE SEQUENCE</scope>
    <source>
        <strain evidence="2">NBRC 107715</strain>
    </source>
</reference>
<evidence type="ECO:0000313" key="3">
    <source>
        <dbReference type="Proteomes" id="UP000321960"/>
    </source>
</evidence>
<evidence type="ECO:0000313" key="1">
    <source>
        <dbReference type="EMBL" id="GEP06471.1"/>
    </source>
</evidence>
<protein>
    <submittedName>
        <fullName evidence="1">Uncharacterized protein</fullName>
    </submittedName>
</protein>
<keyword evidence="4" id="KW-1185">Reference proteome</keyword>
<dbReference type="AlphaFoldDB" id="A0A512J931"/>
<evidence type="ECO:0000313" key="4">
    <source>
        <dbReference type="Proteomes" id="UP001156856"/>
    </source>
</evidence>
<dbReference type="Proteomes" id="UP001156856">
    <property type="component" value="Unassembled WGS sequence"/>
</dbReference>
<reference evidence="2" key="1">
    <citation type="journal article" date="2014" name="Int. J. Syst. Evol. Microbiol.">
        <title>Complete genome of a new Firmicutes species belonging to the dominant human colonic microbiota ('Ruminococcus bicirculans') reveals two chromosomes and a selective capacity to utilize plant glucans.</title>
        <authorList>
            <consortium name="NISC Comparative Sequencing Program"/>
            <person name="Wegmann U."/>
            <person name="Louis P."/>
            <person name="Goesmann A."/>
            <person name="Henrissat B."/>
            <person name="Duncan S.H."/>
            <person name="Flint H.J."/>
        </authorList>
    </citation>
    <scope>NUCLEOTIDE SEQUENCE</scope>
    <source>
        <strain evidence="2">NBRC 107715</strain>
    </source>
</reference>
<proteinExistence type="predicted"/>
<reference evidence="4" key="2">
    <citation type="journal article" date="2019" name="Int. J. Syst. Evol. Microbiol.">
        <title>The Global Catalogue of Microorganisms (GCM) 10K type strain sequencing project: providing services to taxonomists for standard genome sequencing and annotation.</title>
        <authorList>
            <consortium name="The Broad Institute Genomics Platform"/>
            <consortium name="The Broad Institute Genome Sequencing Center for Infectious Disease"/>
            <person name="Wu L."/>
            <person name="Ma J."/>
        </authorList>
    </citation>
    <scope>NUCLEOTIDE SEQUENCE [LARGE SCALE GENOMIC DNA]</scope>
    <source>
        <strain evidence="4">NBRC 107715</strain>
    </source>
</reference>
<sequence>MPFAITNAKEYREKVEEDLADLLAAISNPSRAINAVTSTYHLHEWLWVHVLNPMNPPRVYGTVLRKREAFRDWLDANCPRFPLITELANGSKHALPVHPGEKIKGYGQGPFGIGPFGVPYLLIDLGEPLTGTDRYLVASEVIREAAEFMIALAKRLGA</sequence>
<comment type="caution">
    <text evidence="1">The sequence shown here is derived from an EMBL/GenBank/DDBJ whole genome shotgun (WGS) entry which is preliminary data.</text>
</comment>
<dbReference type="RefSeq" id="WP_147028020.1">
    <property type="nucleotide sequence ID" value="NZ_BJZU01000104.1"/>
</dbReference>